<proteinExistence type="predicted"/>
<sequence>MPFVLNIAASPQTFPRALSHAKGQNCLPLGKWLVNPSDATHPSRNAPNMPGKDFCRRERGFFFWGIKQPSLAITCDSWREGYAFWESSARIRCGGGGGDSLWSQQISFR</sequence>
<evidence type="ECO:0000313" key="1">
    <source>
        <dbReference type="EMBL" id="GIY48358.1"/>
    </source>
</evidence>
<dbReference type="AlphaFoldDB" id="A0AAV4TP44"/>
<name>A0AAV4TP44_9ARAC</name>
<reference evidence="1 2" key="1">
    <citation type="submission" date="2021-06" db="EMBL/GenBank/DDBJ databases">
        <title>Caerostris darwini draft genome.</title>
        <authorList>
            <person name="Kono N."/>
            <person name="Arakawa K."/>
        </authorList>
    </citation>
    <scope>NUCLEOTIDE SEQUENCE [LARGE SCALE GENOMIC DNA]</scope>
</reference>
<evidence type="ECO:0000313" key="2">
    <source>
        <dbReference type="Proteomes" id="UP001054837"/>
    </source>
</evidence>
<keyword evidence="2" id="KW-1185">Reference proteome</keyword>
<protein>
    <submittedName>
        <fullName evidence="1">Uncharacterized protein</fullName>
    </submittedName>
</protein>
<gene>
    <name evidence="1" type="ORF">CDAR_105831</name>
</gene>
<organism evidence="1 2">
    <name type="scientific">Caerostris darwini</name>
    <dbReference type="NCBI Taxonomy" id="1538125"/>
    <lineage>
        <taxon>Eukaryota</taxon>
        <taxon>Metazoa</taxon>
        <taxon>Ecdysozoa</taxon>
        <taxon>Arthropoda</taxon>
        <taxon>Chelicerata</taxon>
        <taxon>Arachnida</taxon>
        <taxon>Araneae</taxon>
        <taxon>Araneomorphae</taxon>
        <taxon>Entelegynae</taxon>
        <taxon>Araneoidea</taxon>
        <taxon>Araneidae</taxon>
        <taxon>Caerostris</taxon>
    </lineage>
</organism>
<comment type="caution">
    <text evidence="1">The sequence shown here is derived from an EMBL/GenBank/DDBJ whole genome shotgun (WGS) entry which is preliminary data.</text>
</comment>
<dbReference type="Proteomes" id="UP001054837">
    <property type="component" value="Unassembled WGS sequence"/>
</dbReference>
<accession>A0AAV4TP44</accession>
<dbReference type="EMBL" id="BPLQ01010101">
    <property type="protein sequence ID" value="GIY48358.1"/>
    <property type="molecule type" value="Genomic_DNA"/>
</dbReference>